<dbReference type="EMBL" id="JAPWTK010000862">
    <property type="protein sequence ID" value="KAJ8935587.1"/>
    <property type="molecule type" value="Genomic_DNA"/>
</dbReference>
<dbReference type="Proteomes" id="UP001162162">
    <property type="component" value="Unassembled WGS sequence"/>
</dbReference>
<name>A0AAV8XA35_9CUCU</name>
<organism evidence="1 2">
    <name type="scientific">Aromia moschata</name>
    <dbReference type="NCBI Taxonomy" id="1265417"/>
    <lineage>
        <taxon>Eukaryota</taxon>
        <taxon>Metazoa</taxon>
        <taxon>Ecdysozoa</taxon>
        <taxon>Arthropoda</taxon>
        <taxon>Hexapoda</taxon>
        <taxon>Insecta</taxon>
        <taxon>Pterygota</taxon>
        <taxon>Neoptera</taxon>
        <taxon>Endopterygota</taxon>
        <taxon>Coleoptera</taxon>
        <taxon>Polyphaga</taxon>
        <taxon>Cucujiformia</taxon>
        <taxon>Chrysomeloidea</taxon>
        <taxon>Cerambycidae</taxon>
        <taxon>Cerambycinae</taxon>
        <taxon>Callichromatini</taxon>
        <taxon>Aromia</taxon>
    </lineage>
</organism>
<accession>A0AAV8XA35</accession>
<protein>
    <submittedName>
        <fullName evidence="1">Uncharacterized protein</fullName>
    </submittedName>
</protein>
<evidence type="ECO:0000313" key="1">
    <source>
        <dbReference type="EMBL" id="KAJ8935587.1"/>
    </source>
</evidence>
<proteinExistence type="predicted"/>
<sequence length="176" mass="20613">MKVVLMSTERSTRVSLFHLIRISSVCLVKDERVRVNCMKLCKRCHTHGIQIEESVLFMKGCFPESEIRKTPIQLLVDATRVLQTKQAVFRPIKMAGKKSQSENFMSEILQRCLINLVLLHFWKRSGQTRNTNKWIKVCGFYFPFNLNAIDFTKVFRNALNRQRCTFKEILEHSDAT</sequence>
<gene>
    <name evidence="1" type="ORF">NQ318_000627</name>
</gene>
<keyword evidence="2" id="KW-1185">Reference proteome</keyword>
<comment type="caution">
    <text evidence="1">The sequence shown here is derived from an EMBL/GenBank/DDBJ whole genome shotgun (WGS) entry which is preliminary data.</text>
</comment>
<reference evidence="1" key="1">
    <citation type="journal article" date="2023" name="Insect Mol. Biol.">
        <title>Genome sequencing provides insights into the evolution of gene families encoding plant cell wall-degrading enzymes in longhorned beetles.</title>
        <authorList>
            <person name="Shin N.R."/>
            <person name="Okamura Y."/>
            <person name="Kirsch R."/>
            <person name="Pauchet Y."/>
        </authorList>
    </citation>
    <scope>NUCLEOTIDE SEQUENCE</scope>
    <source>
        <strain evidence="1">AMC_N1</strain>
    </source>
</reference>
<dbReference type="AlphaFoldDB" id="A0AAV8XA35"/>
<evidence type="ECO:0000313" key="2">
    <source>
        <dbReference type="Proteomes" id="UP001162162"/>
    </source>
</evidence>